<proteinExistence type="predicted"/>
<protein>
    <submittedName>
        <fullName evidence="2">Uncharacterized protein</fullName>
    </submittedName>
</protein>
<dbReference type="AlphaFoldDB" id="A0A7D8IVH2"/>
<feature type="transmembrane region" description="Helical" evidence="1">
    <location>
        <begin position="75"/>
        <end position="103"/>
    </location>
</feature>
<sequence length="104" mass="11588">MLLQELSQLFPSLRPCGKRVIGARPGCVAGDLREDSGCGSNTDSWHAGQDRMDTFGLKNKMEVELIRKIKQKKTVGYVFVLANKLAFICYVISCTISCVIKVYK</sequence>
<gene>
    <name evidence="2" type="ORF">NCTC6385_02017</name>
</gene>
<dbReference type="Proteomes" id="UP000254463">
    <property type="component" value="Unassembled WGS sequence"/>
</dbReference>
<keyword evidence="1" id="KW-1133">Transmembrane helix</keyword>
<keyword evidence="1" id="KW-0812">Transmembrane</keyword>
<accession>A0A7D8IVH2</accession>
<evidence type="ECO:0000313" key="3">
    <source>
        <dbReference type="Proteomes" id="UP000254463"/>
    </source>
</evidence>
<reference evidence="2 3" key="1">
    <citation type="submission" date="2018-06" db="EMBL/GenBank/DDBJ databases">
        <authorList>
            <consortium name="Pathogen Informatics"/>
            <person name="Doyle S."/>
        </authorList>
    </citation>
    <scope>NUCLEOTIDE SEQUENCE [LARGE SCALE GENOMIC DNA]</scope>
    <source>
        <strain evidence="2 3">NCTC6385</strain>
    </source>
</reference>
<evidence type="ECO:0000256" key="1">
    <source>
        <dbReference type="SAM" id="Phobius"/>
    </source>
</evidence>
<dbReference type="EMBL" id="UGWV01000002">
    <property type="protein sequence ID" value="SUF95096.1"/>
    <property type="molecule type" value="Genomic_DNA"/>
</dbReference>
<organism evidence="2 3">
    <name type="scientific">Salmonella enterica</name>
    <name type="common">Salmonella choleraesuis</name>
    <dbReference type="NCBI Taxonomy" id="28901"/>
    <lineage>
        <taxon>Bacteria</taxon>
        <taxon>Pseudomonadati</taxon>
        <taxon>Pseudomonadota</taxon>
        <taxon>Gammaproteobacteria</taxon>
        <taxon>Enterobacterales</taxon>
        <taxon>Enterobacteriaceae</taxon>
        <taxon>Salmonella</taxon>
    </lineage>
</organism>
<evidence type="ECO:0000313" key="2">
    <source>
        <dbReference type="EMBL" id="SUF95096.1"/>
    </source>
</evidence>
<name>A0A7D8IVH2_SALER</name>
<keyword evidence="1" id="KW-0472">Membrane</keyword>